<dbReference type="Pfam" id="PF02770">
    <property type="entry name" value="Acyl-CoA_dh_M"/>
    <property type="match status" value="1"/>
</dbReference>
<evidence type="ECO:0000259" key="2">
    <source>
        <dbReference type="Pfam" id="PF02770"/>
    </source>
</evidence>
<dbReference type="PROSITE" id="PS00072">
    <property type="entry name" value="ACYL_COA_DH_1"/>
    <property type="match status" value="1"/>
</dbReference>
<dbReference type="Pfam" id="PF02771">
    <property type="entry name" value="Acyl-CoA_dh_N"/>
    <property type="match status" value="1"/>
</dbReference>
<dbReference type="InterPro" id="IPR046373">
    <property type="entry name" value="Acyl-CoA_Oxase/DH_mid-dom_sf"/>
</dbReference>
<dbReference type="PANTHER" id="PTHR43292:SF4">
    <property type="entry name" value="ACYL-COA DEHYDROGENASE FADE34"/>
    <property type="match status" value="1"/>
</dbReference>
<dbReference type="GO" id="GO:0003995">
    <property type="term" value="F:acyl-CoA dehydrogenase activity"/>
    <property type="evidence" value="ECO:0007669"/>
    <property type="project" value="InterPro"/>
</dbReference>
<dbReference type="InterPro" id="IPR013786">
    <property type="entry name" value="AcylCoA_DH/ox_N"/>
</dbReference>
<evidence type="ECO:0000259" key="3">
    <source>
        <dbReference type="Pfam" id="PF02771"/>
    </source>
</evidence>
<evidence type="ECO:0008006" key="5">
    <source>
        <dbReference type="Google" id="ProtNLM"/>
    </source>
</evidence>
<feature type="domain" description="Acyl-CoA oxidase/dehydrogenase middle" evidence="2">
    <location>
        <begin position="130"/>
        <end position="225"/>
    </location>
</feature>
<dbReference type="InterPro" id="IPR006091">
    <property type="entry name" value="Acyl-CoA_Oxase/DH_mid-dom"/>
</dbReference>
<dbReference type="Gene3D" id="2.40.110.10">
    <property type="entry name" value="Butyryl-CoA Dehydrogenase, subunit A, domain 2"/>
    <property type="match status" value="1"/>
</dbReference>
<dbReference type="PANTHER" id="PTHR43292">
    <property type="entry name" value="ACYL-COA DEHYDROGENASE"/>
    <property type="match status" value="1"/>
</dbReference>
<protein>
    <recommendedName>
        <fullName evidence="5">Acyl-CoA dehydrogenase</fullName>
    </recommendedName>
</protein>
<sequence length="293" mass="31853">MFTPFRFDPVDLPSTTPALRDEVRAFLAPWQDRFTPHMLGLSWMGFDRDFTRALAEKGWIGMTWPSDYGGAARSMLERYVVLEELLAAGAPVGAHWIADRQSGPLILRMGTEAQRRAHLPEIIAGRACFCIGLSEPQAGSDLAAVRSRAVRDGEGWRLNGRKIWTTNAHLSDYMIALVRSSGTDGDRHKGLSQFIVPMRAPGVGISRIEDMAGDAHFNEVTFDDVALGPEALIGEEGAGWAQSAAELAFERSGPDRYLSAFPLLRAALAGMDGADRVAARAMGDAVADLAVLR</sequence>
<dbReference type="InterPro" id="IPR052161">
    <property type="entry name" value="Mycobact_Acyl-CoA_DH"/>
</dbReference>
<keyword evidence="1" id="KW-0560">Oxidoreductase</keyword>
<name>A0A0F9J0W1_9ZZZZ</name>
<evidence type="ECO:0000313" key="4">
    <source>
        <dbReference type="EMBL" id="KKL92872.1"/>
    </source>
</evidence>
<dbReference type="Gene3D" id="1.10.540.10">
    <property type="entry name" value="Acyl-CoA dehydrogenase/oxidase, N-terminal domain"/>
    <property type="match status" value="1"/>
</dbReference>
<dbReference type="InterPro" id="IPR006089">
    <property type="entry name" value="Acyl-CoA_DH_CS"/>
</dbReference>
<dbReference type="GO" id="GO:0050660">
    <property type="term" value="F:flavin adenine dinucleotide binding"/>
    <property type="evidence" value="ECO:0007669"/>
    <property type="project" value="InterPro"/>
</dbReference>
<dbReference type="SUPFAM" id="SSF56645">
    <property type="entry name" value="Acyl-CoA dehydrogenase NM domain-like"/>
    <property type="match status" value="1"/>
</dbReference>
<dbReference type="EMBL" id="LAZR01019348">
    <property type="protein sequence ID" value="KKL92872.1"/>
    <property type="molecule type" value="Genomic_DNA"/>
</dbReference>
<proteinExistence type="predicted"/>
<dbReference type="InterPro" id="IPR037069">
    <property type="entry name" value="AcylCoA_DH/ox_N_sf"/>
</dbReference>
<accession>A0A0F9J0W1</accession>
<feature type="non-terminal residue" evidence="4">
    <location>
        <position position="293"/>
    </location>
</feature>
<reference evidence="4" key="1">
    <citation type="journal article" date="2015" name="Nature">
        <title>Complex archaea that bridge the gap between prokaryotes and eukaryotes.</title>
        <authorList>
            <person name="Spang A."/>
            <person name="Saw J.H."/>
            <person name="Jorgensen S.L."/>
            <person name="Zaremba-Niedzwiedzka K."/>
            <person name="Martijn J."/>
            <person name="Lind A.E."/>
            <person name="van Eijk R."/>
            <person name="Schleper C."/>
            <person name="Guy L."/>
            <person name="Ettema T.J."/>
        </authorList>
    </citation>
    <scope>NUCLEOTIDE SEQUENCE</scope>
</reference>
<dbReference type="AlphaFoldDB" id="A0A0F9J0W1"/>
<dbReference type="InterPro" id="IPR009100">
    <property type="entry name" value="AcylCoA_DH/oxidase_NM_dom_sf"/>
</dbReference>
<feature type="domain" description="Acyl-CoA dehydrogenase/oxidase N-terminal" evidence="3">
    <location>
        <begin position="18"/>
        <end position="125"/>
    </location>
</feature>
<comment type="caution">
    <text evidence="4">The sequence shown here is derived from an EMBL/GenBank/DDBJ whole genome shotgun (WGS) entry which is preliminary data.</text>
</comment>
<organism evidence="4">
    <name type="scientific">marine sediment metagenome</name>
    <dbReference type="NCBI Taxonomy" id="412755"/>
    <lineage>
        <taxon>unclassified sequences</taxon>
        <taxon>metagenomes</taxon>
        <taxon>ecological metagenomes</taxon>
    </lineage>
</organism>
<dbReference type="GO" id="GO:0005886">
    <property type="term" value="C:plasma membrane"/>
    <property type="evidence" value="ECO:0007669"/>
    <property type="project" value="TreeGrafter"/>
</dbReference>
<evidence type="ECO:0000256" key="1">
    <source>
        <dbReference type="ARBA" id="ARBA00023002"/>
    </source>
</evidence>
<gene>
    <name evidence="4" type="ORF">LCGC14_1880330</name>
</gene>